<evidence type="ECO:0000313" key="10">
    <source>
        <dbReference type="EMBL" id="QTJ63617.1"/>
    </source>
</evidence>
<dbReference type="GO" id="GO:0000166">
    <property type="term" value="F:nucleotide binding"/>
    <property type="evidence" value="ECO:0007669"/>
    <property type="project" value="UniProtKB-KW"/>
</dbReference>
<evidence type="ECO:0000256" key="1">
    <source>
        <dbReference type="ARBA" id="ARBA00012494"/>
    </source>
</evidence>
<dbReference type="InterPro" id="IPR007094">
    <property type="entry name" value="RNA-dir_pol_PSvirus"/>
</dbReference>
<evidence type="ECO:0000256" key="2">
    <source>
        <dbReference type="ARBA" id="ARBA00022484"/>
    </source>
</evidence>
<dbReference type="Pfam" id="PF00998">
    <property type="entry name" value="RdRP_3"/>
    <property type="match status" value="1"/>
</dbReference>
<keyword evidence="5 7" id="KW-0547">Nucleotide-binding</keyword>
<evidence type="ECO:0000256" key="7">
    <source>
        <dbReference type="RuleBase" id="RU363062"/>
    </source>
</evidence>
<dbReference type="CDD" id="cd23179">
    <property type="entry name" value="ps_ssRNAv_Tolivirales_RdRp"/>
    <property type="match status" value="1"/>
</dbReference>
<sequence>MWQLPYNYSGCKRAIYLNACASLDQRPLTRHDATVSMFVKPDRYSADDIKVKAPRAIQFRGPRFNLRLGKYLHPLEKLVFDFEDEQGFPFMAKGKSVQRRAEILAAMRDTFQDPVFVCLDHSKFDSTVNEDHLRMTHRIYKQNFCSAELAWLCNQQINNRGYSKAGLRYRIRGTRMSGDYDTGLGNSLLNYMCLRSWLDQGAVRGLIFLDGDDSVVIMESTSLSRLDMHHFEKFGFETKMTVTSEYSQVDFCQCRPVADTLCRNPERVLSNMMVTLKNYPNERMSAYLSAVGMAEVSCSSGMPIIQAAALTLVSGAPKWEDEVWQKYVSGGCRNATPVTDEARLDFYEAFGVEPDLQISIESYLLANPGMVAPPHHQHDTESLHRTRQAWDSLGGSRSPDGLWAGEGGV</sequence>
<dbReference type="GO" id="GO:0003723">
    <property type="term" value="F:RNA binding"/>
    <property type="evidence" value="ECO:0007669"/>
    <property type="project" value="InterPro"/>
</dbReference>
<protein>
    <recommendedName>
        <fullName evidence="1 7">RNA-directed RNA polymerase</fullName>
        <ecNumber evidence="1 7">2.7.7.48</ecNumber>
    </recommendedName>
</protein>
<dbReference type="PROSITE" id="PS50507">
    <property type="entry name" value="RDRP_SSRNA_POS"/>
    <property type="match status" value="1"/>
</dbReference>
<evidence type="ECO:0000256" key="6">
    <source>
        <dbReference type="ARBA" id="ARBA00022953"/>
    </source>
</evidence>
<dbReference type="GO" id="GO:0039694">
    <property type="term" value="P:viral RNA genome replication"/>
    <property type="evidence" value="ECO:0007669"/>
    <property type="project" value="InterPro"/>
</dbReference>
<feature type="domain" description="RdRp catalytic" evidence="9">
    <location>
        <begin position="114"/>
        <end position="226"/>
    </location>
</feature>
<accession>A0A8A6RIN4</accession>
<dbReference type="EMBL" id="MW208788">
    <property type="protein sequence ID" value="QTJ63617.1"/>
    <property type="molecule type" value="Genomic_RNA"/>
</dbReference>
<evidence type="ECO:0000256" key="4">
    <source>
        <dbReference type="ARBA" id="ARBA00022695"/>
    </source>
</evidence>
<keyword evidence="6 7" id="KW-0693">Viral RNA replication</keyword>
<keyword evidence="3 7" id="KW-0808">Transferase</keyword>
<dbReference type="InterPro" id="IPR043128">
    <property type="entry name" value="Rev_trsase/Diguanyl_cyclase"/>
</dbReference>
<dbReference type="InterPro" id="IPR043502">
    <property type="entry name" value="DNA/RNA_pol_sf"/>
</dbReference>
<keyword evidence="4 7" id="KW-0548">Nucleotidyltransferase</keyword>
<dbReference type="GO" id="GO:0003968">
    <property type="term" value="F:RNA-directed RNA polymerase activity"/>
    <property type="evidence" value="ECO:0007669"/>
    <property type="project" value="UniProtKB-KW"/>
</dbReference>
<evidence type="ECO:0000256" key="3">
    <source>
        <dbReference type="ARBA" id="ARBA00022679"/>
    </source>
</evidence>
<dbReference type="SUPFAM" id="SSF56672">
    <property type="entry name" value="DNA/RNA polymerases"/>
    <property type="match status" value="1"/>
</dbReference>
<dbReference type="Gene3D" id="3.30.70.270">
    <property type="match status" value="1"/>
</dbReference>
<reference evidence="10" key="2">
    <citation type="journal article" date="2021" name="Virus Evol.">
        <title>Viromics of extant insect orders unveil the evolution of the flavi-like superfamily.</title>
        <authorList>
            <person name="Sofia P."/>
            <person name="Simon K."/>
            <person name="Florian Z."/>
            <person name="Alexander D."/>
            <person name="Malte P."/>
            <person name="Shanlin L."/>
            <person name="Xin Z."/>
            <person name="Christian D."/>
            <person name="Bernhard M."/>
            <person name="Sandra J."/>
        </authorList>
    </citation>
    <scope>NUCLEOTIDE SEQUENCE</scope>
    <source>
        <strain evidence="10">OKIAV418</strain>
    </source>
</reference>
<evidence type="ECO:0000256" key="5">
    <source>
        <dbReference type="ARBA" id="ARBA00022741"/>
    </source>
</evidence>
<keyword evidence="2 7" id="KW-0696">RNA-directed RNA polymerase</keyword>
<dbReference type="EC" id="2.7.7.48" evidence="1 7"/>
<organism evidence="10">
    <name type="scientific">Phasmatodean tombus-related virus</name>
    <dbReference type="NCBI Taxonomy" id="2822558"/>
    <lineage>
        <taxon>Viruses</taxon>
        <taxon>Riboviria</taxon>
        <taxon>Orthornavirae</taxon>
        <taxon>Kitrinoviricota</taxon>
        <taxon>Tolucaviricetes</taxon>
        <taxon>Tolivirales</taxon>
        <taxon>Tombusviridae</taxon>
    </lineage>
</organism>
<name>A0A8A6RIN4_9TOMB</name>
<evidence type="ECO:0000259" key="9">
    <source>
        <dbReference type="PROSITE" id="PS50507"/>
    </source>
</evidence>
<evidence type="ECO:0000256" key="8">
    <source>
        <dbReference type="SAM" id="MobiDB-lite"/>
    </source>
</evidence>
<proteinExistence type="predicted"/>
<dbReference type="InterPro" id="IPR002166">
    <property type="entry name" value="RNA_pol_HCV"/>
</dbReference>
<reference evidence="10" key="1">
    <citation type="submission" date="2020-11" db="EMBL/GenBank/DDBJ databases">
        <authorList>
            <person name="Paraskevopoulou S."/>
            <person name="Kaefer S."/>
            <person name="Zirkel F."/>
            <person name="Donath A."/>
            <person name="Petersen M."/>
            <person name="Liu S."/>
            <person name="Zhou X."/>
            <person name="Drosten C."/>
            <person name="Misof B."/>
            <person name="Junglen S."/>
        </authorList>
    </citation>
    <scope>NUCLEOTIDE SEQUENCE</scope>
    <source>
        <strain evidence="10">OKIAV418</strain>
    </source>
</reference>
<comment type="catalytic activity">
    <reaction evidence="7">
        <text>RNA(n) + a ribonucleoside 5'-triphosphate = RNA(n+1) + diphosphate</text>
        <dbReference type="Rhea" id="RHEA:21248"/>
        <dbReference type="Rhea" id="RHEA-COMP:14527"/>
        <dbReference type="Rhea" id="RHEA-COMP:17342"/>
        <dbReference type="ChEBI" id="CHEBI:33019"/>
        <dbReference type="ChEBI" id="CHEBI:61557"/>
        <dbReference type="ChEBI" id="CHEBI:140395"/>
        <dbReference type="EC" id="2.7.7.48"/>
    </reaction>
</comment>
<feature type="region of interest" description="Disordered" evidence="8">
    <location>
        <begin position="371"/>
        <end position="409"/>
    </location>
</feature>